<comment type="cofactor">
    <cofactor evidence="1 12">
        <name>pyridoxal 5'-phosphate</name>
        <dbReference type="ChEBI" id="CHEBI:597326"/>
    </cofactor>
</comment>
<evidence type="ECO:0000259" key="13">
    <source>
        <dbReference type="Pfam" id="PF00155"/>
    </source>
</evidence>
<dbReference type="GeneTree" id="ENSGT00940000156030"/>
<dbReference type="GO" id="GO:0042541">
    <property type="term" value="P:hemoglobin biosynthetic process"/>
    <property type="evidence" value="ECO:0007669"/>
    <property type="project" value="TreeGrafter"/>
</dbReference>
<dbReference type="InterPro" id="IPR050087">
    <property type="entry name" value="AON_synthase_class-II"/>
</dbReference>
<dbReference type="InterPro" id="IPR004839">
    <property type="entry name" value="Aminotransferase_I/II_large"/>
</dbReference>
<feature type="domain" description="Aminotransferase class I/classII large" evidence="13">
    <location>
        <begin position="47"/>
        <end position="144"/>
    </location>
</feature>
<dbReference type="GO" id="GO:0048821">
    <property type="term" value="P:erythrocyte development"/>
    <property type="evidence" value="ECO:0007669"/>
    <property type="project" value="TreeGrafter"/>
</dbReference>
<keyword evidence="4 12" id="KW-0663">Pyridoxal phosphate</keyword>
<evidence type="ECO:0000313" key="14">
    <source>
        <dbReference type="Ensembl" id="ENSFHEP00000031802.1"/>
    </source>
</evidence>
<dbReference type="InterPro" id="IPR001917">
    <property type="entry name" value="Aminotrans_II_pyridoxalP_BS"/>
</dbReference>
<evidence type="ECO:0000256" key="5">
    <source>
        <dbReference type="ARBA" id="ARBA00023278"/>
    </source>
</evidence>
<name>A0A3Q2QX56_FUNHE</name>
<dbReference type="Pfam" id="PF00155">
    <property type="entry name" value="Aminotran_1_2"/>
    <property type="match status" value="1"/>
</dbReference>
<sequence>MLLWRSFLLSSEIGFRQFNIPFCGLFRVFNRFQTQRRTLRSVTSCAVCPLEEMCDIAHKFGAITFVDEVHAVGLYGPRGGGIGDRDKVLNKMDIISGTLGKAVGCVGGYIASTRAVVDTVRSYAAGFIFTTSLPPMLLAGTINKFNTHLTNIK</sequence>
<reference evidence="14" key="1">
    <citation type="submission" date="2025-08" db="UniProtKB">
        <authorList>
            <consortium name="Ensembl"/>
        </authorList>
    </citation>
    <scope>IDENTIFICATION</scope>
</reference>
<dbReference type="Ensembl" id="ENSFHET00000024593.1">
    <property type="protein sequence ID" value="ENSFHEP00000031802.1"/>
    <property type="gene ID" value="ENSFHEG00000017926.1"/>
</dbReference>
<keyword evidence="15" id="KW-1185">Reference proteome</keyword>
<evidence type="ECO:0000256" key="9">
    <source>
        <dbReference type="ARBA" id="ARBA00042079"/>
    </source>
</evidence>
<dbReference type="GO" id="GO:0003870">
    <property type="term" value="F:5-aminolevulinate synthase activity"/>
    <property type="evidence" value="ECO:0007669"/>
    <property type="project" value="TreeGrafter"/>
</dbReference>
<evidence type="ECO:0000256" key="1">
    <source>
        <dbReference type="ARBA" id="ARBA00001933"/>
    </source>
</evidence>
<evidence type="ECO:0000256" key="10">
    <source>
        <dbReference type="ARBA" id="ARBA00042219"/>
    </source>
</evidence>
<dbReference type="InterPro" id="IPR015424">
    <property type="entry name" value="PyrdxlP-dep_Trfase"/>
</dbReference>
<dbReference type="AlphaFoldDB" id="A0A3Q2QX56"/>
<protein>
    <recommendedName>
        <fullName evidence="8">5-aminolevulinate synthase, non-specific, mitochondrial</fullName>
    </recommendedName>
    <alternativeName>
        <fullName evidence="11">5-aminolevulinic acid synthase 1</fullName>
    </alternativeName>
    <alternativeName>
        <fullName evidence="10">Delta-ALA synthase 1</fullName>
    </alternativeName>
    <alternativeName>
        <fullName evidence="9">Delta-aminolevulinate synthase 1</fullName>
    </alternativeName>
</protein>
<proteinExistence type="inferred from homology"/>
<dbReference type="InterPro" id="IPR015421">
    <property type="entry name" value="PyrdxlP-dep_Trfase_major"/>
</dbReference>
<dbReference type="Proteomes" id="UP000265000">
    <property type="component" value="Unplaced"/>
</dbReference>
<dbReference type="GO" id="GO:0005739">
    <property type="term" value="C:mitochondrion"/>
    <property type="evidence" value="ECO:0007669"/>
    <property type="project" value="TreeGrafter"/>
</dbReference>
<comment type="function">
    <text evidence="7">Catalyzes the pyridoxal 5'-phosphate (PLP)-dependent condensation of succinyl-CoA and glycine to form aminolevulinic acid (ALA), with CoA and CO2 as by-products.</text>
</comment>
<dbReference type="PROSITE" id="PS00599">
    <property type="entry name" value="AA_TRANSFER_CLASS_2"/>
    <property type="match status" value="1"/>
</dbReference>
<dbReference type="Gene3D" id="3.40.640.10">
    <property type="entry name" value="Type I PLP-dependent aspartate aminotransferase-like (Major domain)"/>
    <property type="match status" value="1"/>
</dbReference>
<evidence type="ECO:0000256" key="11">
    <source>
        <dbReference type="ARBA" id="ARBA00042303"/>
    </source>
</evidence>
<evidence type="ECO:0000256" key="6">
    <source>
        <dbReference type="ARBA" id="ARBA00023315"/>
    </source>
</evidence>
<organism evidence="14 15">
    <name type="scientific">Fundulus heteroclitus</name>
    <name type="common">Killifish</name>
    <name type="synonym">Mummichog</name>
    <dbReference type="NCBI Taxonomy" id="8078"/>
    <lineage>
        <taxon>Eukaryota</taxon>
        <taxon>Metazoa</taxon>
        <taxon>Chordata</taxon>
        <taxon>Craniata</taxon>
        <taxon>Vertebrata</taxon>
        <taxon>Euteleostomi</taxon>
        <taxon>Actinopterygii</taxon>
        <taxon>Neopterygii</taxon>
        <taxon>Teleostei</taxon>
        <taxon>Neoteleostei</taxon>
        <taxon>Acanthomorphata</taxon>
        <taxon>Ovalentaria</taxon>
        <taxon>Atherinomorphae</taxon>
        <taxon>Cyprinodontiformes</taxon>
        <taxon>Fundulidae</taxon>
        <taxon>Fundulus</taxon>
    </lineage>
</organism>
<comment type="similarity">
    <text evidence="2 12">Belongs to the class-II pyridoxal-phosphate-dependent aminotransferase family.</text>
</comment>
<evidence type="ECO:0000256" key="12">
    <source>
        <dbReference type="RuleBase" id="RU003693"/>
    </source>
</evidence>
<keyword evidence="3" id="KW-0808">Transferase</keyword>
<evidence type="ECO:0000256" key="3">
    <source>
        <dbReference type="ARBA" id="ARBA00022679"/>
    </source>
</evidence>
<evidence type="ECO:0000256" key="8">
    <source>
        <dbReference type="ARBA" id="ARBA00039790"/>
    </source>
</evidence>
<evidence type="ECO:0000313" key="15">
    <source>
        <dbReference type="Proteomes" id="UP000265000"/>
    </source>
</evidence>
<evidence type="ECO:0000256" key="2">
    <source>
        <dbReference type="ARBA" id="ARBA00008392"/>
    </source>
</evidence>
<dbReference type="PANTHER" id="PTHR13693:SF50">
    <property type="entry name" value="5-AMINOLEVULINATE SYNTHASE, NON-SPECIFIC, MITOCHONDRIAL"/>
    <property type="match status" value="1"/>
</dbReference>
<dbReference type="GO" id="GO:0006783">
    <property type="term" value="P:heme biosynthetic process"/>
    <property type="evidence" value="ECO:0007669"/>
    <property type="project" value="TreeGrafter"/>
</dbReference>
<evidence type="ECO:0000256" key="7">
    <source>
        <dbReference type="ARBA" id="ARBA00037218"/>
    </source>
</evidence>
<evidence type="ECO:0000256" key="4">
    <source>
        <dbReference type="ARBA" id="ARBA00022898"/>
    </source>
</evidence>
<dbReference type="GO" id="GO:0030170">
    <property type="term" value="F:pyridoxal phosphate binding"/>
    <property type="evidence" value="ECO:0007669"/>
    <property type="project" value="InterPro"/>
</dbReference>
<dbReference type="SUPFAM" id="SSF53383">
    <property type="entry name" value="PLP-dependent transferases"/>
    <property type="match status" value="1"/>
</dbReference>
<accession>A0A3Q2QX56</accession>
<keyword evidence="6" id="KW-0012">Acyltransferase</keyword>
<dbReference type="PANTHER" id="PTHR13693">
    <property type="entry name" value="CLASS II AMINOTRANSFERASE/8-AMINO-7-OXONONANOATE SYNTHASE"/>
    <property type="match status" value="1"/>
</dbReference>
<reference evidence="14" key="2">
    <citation type="submission" date="2025-09" db="UniProtKB">
        <authorList>
            <consortium name="Ensembl"/>
        </authorList>
    </citation>
    <scope>IDENTIFICATION</scope>
</reference>
<keyword evidence="5" id="KW-0379">Hydroxylation</keyword>